<organism evidence="1 2">
    <name type="scientific">Acaulospora colombiana</name>
    <dbReference type="NCBI Taxonomy" id="27376"/>
    <lineage>
        <taxon>Eukaryota</taxon>
        <taxon>Fungi</taxon>
        <taxon>Fungi incertae sedis</taxon>
        <taxon>Mucoromycota</taxon>
        <taxon>Glomeromycotina</taxon>
        <taxon>Glomeromycetes</taxon>
        <taxon>Diversisporales</taxon>
        <taxon>Acaulosporaceae</taxon>
        <taxon>Acaulospora</taxon>
    </lineage>
</organism>
<evidence type="ECO:0000313" key="2">
    <source>
        <dbReference type="Proteomes" id="UP000789525"/>
    </source>
</evidence>
<dbReference type="EMBL" id="CAJVPT010061883">
    <property type="protein sequence ID" value="CAG8766062.1"/>
    <property type="molecule type" value="Genomic_DNA"/>
</dbReference>
<accession>A0ACA9QVF8</accession>
<sequence>LVGGSLREERHDVLEQRLKEFNLIQENYQWYLDSRRYGTAPHGGFGLGFERYLQYLTGVENIRD</sequence>
<name>A0ACA9QVF8_9GLOM</name>
<keyword evidence="2" id="KW-1185">Reference proteome</keyword>
<evidence type="ECO:0000313" key="1">
    <source>
        <dbReference type="EMBL" id="CAG8766062.1"/>
    </source>
</evidence>
<feature type="non-terminal residue" evidence="1">
    <location>
        <position position="64"/>
    </location>
</feature>
<proteinExistence type="predicted"/>
<feature type="non-terminal residue" evidence="1">
    <location>
        <position position="1"/>
    </location>
</feature>
<gene>
    <name evidence="1" type="ORF">ACOLOM_LOCUS13462</name>
</gene>
<reference evidence="1" key="1">
    <citation type="submission" date="2021-06" db="EMBL/GenBank/DDBJ databases">
        <authorList>
            <person name="Kallberg Y."/>
            <person name="Tangrot J."/>
            <person name="Rosling A."/>
        </authorList>
    </citation>
    <scope>NUCLEOTIDE SEQUENCE</scope>
    <source>
        <strain evidence="1">CL356</strain>
    </source>
</reference>
<protein>
    <submittedName>
        <fullName evidence="1">10863_t:CDS:1</fullName>
    </submittedName>
</protein>
<comment type="caution">
    <text evidence="1">The sequence shown here is derived from an EMBL/GenBank/DDBJ whole genome shotgun (WGS) entry which is preliminary data.</text>
</comment>
<dbReference type="Proteomes" id="UP000789525">
    <property type="component" value="Unassembled WGS sequence"/>
</dbReference>